<evidence type="ECO:0000313" key="1">
    <source>
        <dbReference type="EMBL" id="CAI9708883.1"/>
    </source>
</evidence>
<protein>
    <submittedName>
        <fullName evidence="1">Uncharacterized protein</fullName>
    </submittedName>
</protein>
<evidence type="ECO:0000313" key="2">
    <source>
        <dbReference type="Proteomes" id="UP001162501"/>
    </source>
</evidence>
<gene>
    <name evidence="1" type="ORF">MRATA1EN3_LOCUS20096</name>
</gene>
<dbReference type="EMBL" id="OX596117">
    <property type="protein sequence ID" value="CAI9708883.1"/>
    <property type="molecule type" value="Genomic_DNA"/>
</dbReference>
<dbReference type="Proteomes" id="UP001162501">
    <property type="component" value="Chromosome 33"/>
</dbReference>
<reference evidence="1" key="1">
    <citation type="submission" date="2023-05" db="EMBL/GenBank/DDBJ databases">
        <authorList>
            <consortium name="ELIXIR-Norway"/>
        </authorList>
    </citation>
    <scope>NUCLEOTIDE SEQUENCE</scope>
</reference>
<accession>A0ACB0F7Q6</accession>
<sequence>MEGTNPPLLKGAGLSGTRSDPPHTTEGCRRAPGVGGSGTETVRKKARARWRACRPGDADLDRVPPVARTLISGWPSPRPRSLGKRPPALRPPPQALVRDPLLQGAHRARPPPASALEPISAGGASPPSRSLPPAHTKTTRADRGAWGRAPRSSGAHTTLSPSGTDRVQSDGLGGRGNWEDKQAVPIGAQLRPSGPGRRRSAARTAAGLPGPGGSWPSAGSGSLRAAAGVGGGSSLRRPQPRRLVRSSLARRSPGSALLAAELRALRAQPRAARAPPRSRSYPPPVRRAPSRPHPRRELRPLPPHRPRPRRAPRPPRSLFGARSCCSLPPVAAAGRPSLGAQRG</sequence>
<name>A0ACB0F7Q6_RANTA</name>
<organism evidence="1 2">
    <name type="scientific">Rangifer tarandus platyrhynchus</name>
    <name type="common">Svalbard reindeer</name>
    <dbReference type="NCBI Taxonomy" id="3082113"/>
    <lineage>
        <taxon>Eukaryota</taxon>
        <taxon>Metazoa</taxon>
        <taxon>Chordata</taxon>
        <taxon>Craniata</taxon>
        <taxon>Vertebrata</taxon>
        <taxon>Euteleostomi</taxon>
        <taxon>Mammalia</taxon>
        <taxon>Eutheria</taxon>
        <taxon>Laurasiatheria</taxon>
        <taxon>Artiodactyla</taxon>
        <taxon>Ruminantia</taxon>
        <taxon>Pecora</taxon>
        <taxon>Cervidae</taxon>
        <taxon>Odocoileinae</taxon>
        <taxon>Rangifer</taxon>
    </lineage>
</organism>
<proteinExistence type="predicted"/>